<comment type="caution">
    <text evidence="1">The sequence shown here is derived from an EMBL/GenBank/DDBJ whole genome shotgun (WGS) entry which is preliminary data.</text>
</comment>
<dbReference type="InterPro" id="IPR013211">
    <property type="entry name" value="LVIVD"/>
</dbReference>
<reference evidence="1" key="1">
    <citation type="journal article" date="2014" name="Front. Microbiol.">
        <title>High frequency of phylogenetically diverse reductive dehalogenase-homologous genes in deep subseafloor sedimentary metagenomes.</title>
        <authorList>
            <person name="Kawai M."/>
            <person name="Futagami T."/>
            <person name="Toyoda A."/>
            <person name="Takaki Y."/>
            <person name="Nishi S."/>
            <person name="Hori S."/>
            <person name="Arai W."/>
            <person name="Tsubouchi T."/>
            <person name="Morono Y."/>
            <person name="Uchiyama I."/>
            <person name="Ito T."/>
            <person name="Fujiyama A."/>
            <person name="Inagaki F."/>
            <person name="Takami H."/>
        </authorList>
    </citation>
    <scope>NUCLEOTIDE SEQUENCE</scope>
    <source>
        <strain evidence="1">Expedition CK06-06</strain>
    </source>
</reference>
<proteinExistence type="predicted"/>
<organism evidence="1">
    <name type="scientific">marine sediment metagenome</name>
    <dbReference type="NCBI Taxonomy" id="412755"/>
    <lineage>
        <taxon>unclassified sequences</taxon>
        <taxon>metagenomes</taxon>
        <taxon>ecological metagenomes</taxon>
    </lineage>
</organism>
<name>X0UTR2_9ZZZZ</name>
<dbReference type="SUPFAM" id="SSF75011">
    <property type="entry name" value="3-carboxy-cis,cis-mucoante lactonizing enzyme"/>
    <property type="match status" value="1"/>
</dbReference>
<protein>
    <recommendedName>
        <fullName evidence="2">LVIVD repeat-containing protein</fullName>
    </recommendedName>
</protein>
<dbReference type="AlphaFoldDB" id="X0UTR2"/>
<accession>X0UTR2</accession>
<evidence type="ECO:0008006" key="2">
    <source>
        <dbReference type="Google" id="ProtNLM"/>
    </source>
</evidence>
<gene>
    <name evidence="1" type="ORF">S01H1_43967</name>
</gene>
<feature type="non-terminal residue" evidence="1">
    <location>
        <position position="182"/>
    </location>
</feature>
<sequence length="182" mass="18523">MPPYIYAVAPTDNALSIFDLADPALPVLVRSIQGAGAPNFLNSAMRIVAYGDFAYIAVNAPDSGLTIINVSDPTLPAYAGGIYGAGAPNFLGSCLDVFIGNGTFNGLAYVIATADNGLTIVDITDPTTPTRVGGIYGAGAPNFLSSARGVFVRGDYAYVVSATDNALSVINVSVPAAPTLEG</sequence>
<evidence type="ECO:0000313" key="1">
    <source>
        <dbReference type="EMBL" id="GAG03683.1"/>
    </source>
</evidence>
<dbReference type="EMBL" id="BARS01028028">
    <property type="protein sequence ID" value="GAG03683.1"/>
    <property type="molecule type" value="Genomic_DNA"/>
</dbReference>
<dbReference type="Pfam" id="PF08309">
    <property type="entry name" value="LVIVD"/>
    <property type="match status" value="4"/>
</dbReference>